<dbReference type="CDD" id="cd00207">
    <property type="entry name" value="fer2"/>
    <property type="match status" value="1"/>
</dbReference>
<evidence type="ECO:0000256" key="11">
    <source>
        <dbReference type="ARBA" id="ARBA00023027"/>
    </source>
</evidence>
<evidence type="ECO:0000259" key="15">
    <source>
        <dbReference type="PROSITE" id="PS51379"/>
    </source>
</evidence>
<dbReference type="InterPro" id="IPR013352">
    <property type="entry name" value="Fe_hydrogenase_subset"/>
</dbReference>
<accession>A0A1Y4LB81</accession>
<dbReference type="InterPro" id="IPR009016">
    <property type="entry name" value="Fe_hydrogenase"/>
</dbReference>
<keyword evidence="8" id="KW-1278">Translocase</keyword>
<dbReference type="Gene3D" id="3.40.50.1780">
    <property type="match status" value="1"/>
</dbReference>
<dbReference type="GO" id="GO:0008901">
    <property type="term" value="F:ferredoxin hydrogenase activity"/>
    <property type="evidence" value="ECO:0007669"/>
    <property type="project" value="InterPro"/>
</dbReference>
<dbReference type="Gene3D" id="4.10.260.20">
    <property type="entry name" value="Iron hydrogenase, small subunit"/>
    <property type="match status" value="1"/>
</dbReference>
<dbReference type="NCBIfam" id="TIGR02512">
    <property type="entry name" value="FeFe_hydrog_A"/>
    <property type="match status" value="1"/>
</dbReference>
<evidence type="ECO:0000256" key="4">
    <source>
        <dbReference type="ARBA" id="ARBA00022485"/>
    </source>
</evidence>
<dbReference type="InterPro" id="IPR001041">
    <property type="entry name" value="2Fe-2S_ferredoxin-type"/>
</dbReference>
<dbReference type="Gene3D" id="3.30.70.20">
    <property type="match status" value="1"/>
</dbReference>
<dbReference type="GO" id="GO:0005506">
    <property type="term" value="F:iron ion binding"/>
    <property type="evidence" value="ECO:0007669"/>
    <property type="project" value="InterPro"/>
</dbReference>
<dbReference type="SMART" id="SM00929">
    <property type="entry name" value="NADH-G_4Fe-4S_3"/>
    <property type="match status" value="1"/>
</dbReference>
<dbReference type="GO" id="GO:0042773">
    <property type="term" value="P:ATP synthesis coupled electron transport"/>
    <property type="evidence" value="ECO:0007669"/>
    <property type="project" value="InterPro"/>
</dbReference>
<comment type="subcellular location">
    <subcellularLocation>
        <location evidence="2">Membrane</location>
    </subcellularLocation>
</comment>
<dbReference type="EMBL" id="NFKK01000002">
    <property type="protein sequence ID" value="OUP53988.1"/>
    <property type="molecule type" value="Genomic_DNA"/>
</dbReference>
<dbReference type="InterPro" id="IPR017900">
    <property type="entry name" value="4Fe4S_Fe_S_CS"/>
</dbReference>
<dbReference type="PROSITE" id="PS00641">
    <property type="entry name" value="COMPLEX1_75K_1"/>
    <property type="match status" value="1"/>
</dbReference>
<dbReference type="SUPFAM" id="SSF54862">
    <property type="entry name" value="4Fe-4S ferredoxins"/>
    <property type="match status" value="1"/>
</dbReference>
<evidence type="ECO:0000259" key="14">
    <source>
        <dbReference type="PROSITE" id="PS51085"/>
    </source>
</evidence>
<dbReference type="Proteomes" id="UP000195897">
    <property type="component" value="Unassembled WGS sequence"/>
</dbReference>
<evidence type="ECO:0000256" key="13">
    <source>
        <dbReference type="ARBA" id="ARBA00034078"/>
    </source>
</evidence>
<proteinExistence type="inferred from homology"/>
<dbReference type="FunFam" id="3.10.20.740:FF:000004">
    <property type="entry name" value="NADH-quinone oxidoreductase"/>
    <property type="match status" value="1"/>
</dbReference>
<dbReference type="Pfam" id="PF10588">
    <property type="entry name" value="NADH-G_4Fe-4S_3"/>
    <property type="match status" value="1"/>
</dbReference>
<evidence type="ECO:0000256" key="10">
    <source>
        <dbReference type="ARBA" id="ARBA00023014"/>
    </source>
</evidence>
<evidence type="ECO:0000256" key="7">
    <source>
        <dbReference type="ARBA" id="ARBA00022737"/>
    </source>
</evidence>
<comment type="cofactor">
    <cofactor evidence="1">
        <name>[4Fe-4S] cluster</name>
        <dbReference type="ChEBI" id="CHEBI:49883"/>
    </cofactor>
</comment>
<dbReference type="SUPFAM" id="SSF53920">
    <property type="entry name" value="Fe-only hydrogenase"/>
    <property type="match status" value="1"/>
</dbReference>
<dbReference type="FunFam" id="3.30.70.20:FF:000035">
    <property type="entry name" value="Iron hydrogenase 1"/>
    <property type="match status" value="1"/>
</dbReference>
<dbReference type="SMART" id="SM00902">
    <property type="entry name" value="Fe_hyd_SSU"/>
    <property type="match status" value="1"/>
</dbReference>
<keyword evidence="7" id="KW-0677">Repeat</keyword>
<evidence type="ECO:0000256" key="2">
    <source>
        <dbReference type="ARBA" id="ARBA00004370"/>
    </source>
</evidence>
<dbReference type="PANTHER" id="PTHR11615">
    <property type="entry name" value="NITRATE, FORMATE, IRON DEHYDROGENASE"/>
    <property type="match status" value="1"/>
</dbReference>
<dbReference type="GO" id="GO:0016020">
    <property type="term" value="C:membrane"/>
    <property type="evidence" value="ECO:0007669"/>
    <property type="project" value="UniProtKB-SubCell"/>
</dbReference>
<dbReference type="Gene3D" id="3.40.950.10">
    <property type="entry name" value="Fe-only Hydrogenase (Larger Subunit), Chain L, domain 3"/>
    <property type="match status" value="1"/>
</dbReference>
<dbReference type="PROSITE" id="PS51839">
    <property type="entry name" value="4FE4S_HC3"/>
    <property type="match status" value="1"/>
</dbReference>
<dbReference type="InterPro" id="IPR004108">
    <property type="entry name" value="Fe_hydrogenase_lsu_C"/>
</dbReference>
<feature type="domain" description="4Fe-4S His(Cys)3-ligated-type" evidence="16">
    <location>
        <begin position="78"/>
        <end position="117"/>
    </location>
</feature>
<dbReference type="SUPFAM" id="SSF54292">
    <property type="entry name" value="2Fe-2S ferredoxin-like"/>
    <property type="match status" value="1"/>
</dbReference>
<comment type="cofactor">
    <cofactor evidence="13">
        <name>[2Fe-2S] cluster</name>
        <dbReference type="ChEBI" id="CHEBI:190135"/>
    </cofactor>
</comment>
<dbReference type="AlphaFoldDB" id="A0A1Y4LB81"/>
<dbReference type="PROSITE" id="PS00198">
    <property type="entry name" value="4FE4S_FER_1"/>
    <property type="match status" value="1"/>
</dbReference>
<dbReference type="Pfam" id="PF02256">
    <property type="entry name" value="Fe_hyd_SSU"/>
    <property type="match status" value="1"/>
</dbReference>
<dbReference type="InterPro" id="IPR019574">
    <property type="entry name" value="NADH_UbQ_OxRdtase_Gsu_4Fe4S-bd"/>
</dbReference>
<evidence type="ECO:0000256" key="1">
    <source>
        <dbReference type="ARBA" id="ARBA00001966"/>
    </source>
</evidence>
<dbReference type="GO" id="GO:0051539">
    <property type="term" value="F:4 iron, 4 sulfur cluster binding"/>
    <property type="evidence" value="ECO:0007669"/>
    <property type="project" value="UniProtKB-KW"/>
</dbReference>
<dbReference type="Pfam" id="PF12838">
    <property type="entry name" value="Fer4_7"/>
    <property type="match status" value="1"/>
</dbReference>
<dbReference type="InterPro" id="IPR000283">
    <property type="entry name" value="NADH_UbQ_OxRdtase_75kDa_su_CS"/>
</dbReference>
<sequence length="585" mass="64316">MVNVTINGITVSVPEGTTIKEAAAQAGIVIPTLCYLKDLNEIGACRVCCVEVEGERRMVTACNNPVREGMVVHTNSPRARETRRVNVELILSQHDCHCATCVRSGNCKLQELANDLGILVNPYEEDLPHGIHAMWTTTFPLYRDAKKCIKCMRCVQVCEKMQSLGIWELTGSGGRSTIDVSYNRRIKDADCALCGQCITHCPVGALRERDDVQRALDALADPDIVTVVQIAPAVRAAWGEAFGLAPEQATVARLTAALRRMGFDYIFDTTFSADLTIMEESAEFLERLKSGALRNGPMFTSCCPGWVRFLKSQYPDMTALLSSAKSPQQMFGATAKTWFAKKIGVDPKKLFCISIMPCLAKKSECDLSTMQNEDYGKDVDLVLTTREVDRMLRADQINVKNLPEEACDSPLGTGTGAGVIFGATGGVMEAALRTAYYMVTSENPPADAFRDVRGDKGWREADFDIAGTPIHVAVVSGLGNTRRLIEAMREKRVRYDFVEVMACPGGCAGGGGQPIHDGEELAYSRGSVLYGLDEVANLRFSHENPDVQALYREYLGRPLSELAETLLHTEHSGWFMPTHPDYNKR</sequence>
<keyword evidence="6" id="KW-0479">Metal-binding</keyword>
<dbReference type="RefSeq" id="WP_087370210.1">
    <property type="nucleotide sequence ID" value="NZ_NFKK01000002.1"/>
</dbReference>
<name>A0A1Y4LB81_9FIRM</name>
<gene>
    <name evidence="17" type="ORF">B5F17_01910</name>
</gene>
<protein>
    <submittedName>
        <fullName evidence="17">Hydrogenase</fullName>
    </submittedName>
</protein>
<keyword evidence="12" id="KW-0472">Membrane</keyword>
<dbReference type="InterPro" id="IPR017896">
    <property type="entry name" value="4Fe4S_Fe-S-bd"/>
</dbReference>
<evidence type="ECO:0000259" key="16">
    <source>
        <dbReference type="PROSITE" id="PS51839"/>
    </source>
</evidence>
<keyword evidence="5" id="KW-0001">2Fe-2S</keyword>
<dbReference type="InterPro" id="IPR036010">
    <property type="entry name" value="2Fe-2S_ferredoxin-like_sf"/>
</dbReference>
<dbReference type="GO" id="GO:0051537">
    <property type="term" value="F:2 iron, 2 sulfur cluster binding"/>
    <property type="evidence" value="ECO:0007669"/>
    <property type="project" value="UniProtKB-KW"/>
</dbReference>
<evidence type="ECO:0000256" key="9">
    <source>
        <dbReference type="ARBA" id="ARBA00023004"/>
    </source>
</evidence>
<dbReference type="InterPro" id="IPR050340">
    <property type="entry name" value="Cytosolic_Fe-S_CAF"/>
</dbReference>
<dbReference type="PROSITE" id="PS51085">
    <property type="entry name" value="2FE2S_FER_2"/>
    <property type="match status" value="1"/>
</dbReference>
<feature type="domain" description="2Fe-2S ferredoxin-type" evidence="14">
    <location>
        <begin position="1"/>
        <end position="78"/>
    </location>
</feature>
<evidence type="ECO:0000313" key="17">
    <source>
        <dbReference type="EMBL" id="OUP53988.1"/>
    </source>
</evidence>
<keyword evidence="11" id="KW-0520">NAD</keyword>
<evidence type="ECO:0000256" key="8">
    <source>
        <dbReference type="ARBA" id="ARBA00022967"/>
    </source>
</evidence>
<dbReference type="PROSITE" id="PS51379">
    <property type="entry name" value="4FE4S_FER_2"/>
    <property type="match status" value="2"/>
</dbReference>
<evidence type="ECO:0000313" key="18">
    <source>
        <dbReference type="Proteomes" id="UP000195897"/>
    </source>
</evidence>
<dbReference type="Pfam" id="PF02906">
    <property type="entry name" value="Fe_hyd_lg_C"/>
    <property type="match status" value="1"/>
</dbReference>
<evidence type="ECO:0000256" key="5">
    <source>
        <dbReference type="ARBA" id="ARBA00022714"/>
    </source>
</evidence>
<keyword evidence="10" id="KW-0411">Iron-sulfur</keyword>
<dbReference type="Gene3D" id="3.10.20.740">
    <property type="match status" value="1"/>
</dbReference>
<feature type="domain" description="4Fe-4S ferredoxin-type" evidence="15">
    <location>
        <begin position="139"/>
        <end position="169"/>
    </location>
</feature>
<evidence type="ECO:0000256" key="6">
    <source>
        <dbReference type="ARBA" id="ARBA00022723"/>
    </source>
</evidence>
<dbReference type="InterPro" id="IPR036991">
    <property type="entry name" value="Fe_hydrogenase_ssu_sf"/>
</dbReference>
<feature type="domain" description="4Fe-4S ferredoxin-type" evidence="15">
    <location>
        <begin position="182"/>
        <end position="211"/>
    </location>
</feature>
<evidence type="ECO:0000256" key="3">
    <source>
        <dbReference type="ARBA" id="ARBA00005404"/>
    </source>
</evidence>
<organism evidence="17 18">
    <name type="scientific">Butyricicoccus pullicaecorum</name>
    <dbReference type="NCBI Taxonomy" id="501571"/>
    <lineage>
        <taxon>Bacteria</taxon>
        <taxon>Bacillati</taxon>
        <taxon>Bacillota</taxon>
        <taxon>Clostridia</taxon>
        <taxon>Eubacteriales</taxon>
        <taxon>Butyricicoccaceae</taxon>
        <taxon>Butyricicoccus</taxon>
    </lineage>
</organism>
<reference evidence="18" key="1">
    <citation type="submission" date="2017-04" db="EMBL/GenBank/DDBJ databases">
        <title>Function of individual gut microbiota members based on whole genome sequencing of pure cultures obtained from chicken caecum.</title>
        <authorList>
            <person name="Medvecky M."/>
            <person name="Cejkova D."/>
            <person name="Polansky O."/>
            <person name="Karasova D."/>
            <person name="Kubasova T."/>
            <person name="Cizek A."/>
            <person name="Rychlik I."/>
        </authorList>
    </citation>
    <scope>NUCLEOTIDE SEQUENCE [LARGE SCALE GENOMIC DNA]</scope>
    <source>
        <strain evidence="18">An180</strain>
    </source>
</reference>
<keyword evidence="9" id="KW-0408">Iron</keyword>
<comment type="similarity">
    <text evidence="3">Belongs to the complex I 75 kDa subunit family.</text>
</comment>
<dbReference type="Pfam" id="PF13510">
    <property type="entry name" value="Fer2_4"/>
    <property type="match status" value="1"/>
</dbReference>
<dbReference type="InterPro" id="IPR003149">
    <property type="entry name" value="Fe_hydrogenase_ssu"/>
</dbReference>
<comment type="caution">
    <text evidence="17">The sequence shown here is derived from an EMBL/GenBank/DDBJ whole genome shotgun (WGS) entry which is preliminary data.</text>
</comment>
<evidence type="ECO:0000256" key="12">
    <source>
        <dbReference type="ARBA" id="ARBA00023136"/>
    </source>
</evidence>
<dbReference type="GO" id="GO:0008137">
    <property type="term" value="F:NADH dehydrogenase (ubiquinone) activity"/>
    <property type="evidence" value="ECO:0007669"/>
    <property type="project" value="InterPro"/>
</dbReference>
<keyword evidence="4" id="KW-0004">4Fe-4S</keyword>